<dbReference type="STRING" id="488535.SAMN04487963_1809"/>
<evidence type="ECO:0000313" key="1">
    <source>
        <dbReference type="EMBL" id="SFM22802.1"/>
    </source>
</evidence>
<proteinExistence type="predicted"/>
<sequence>MHQALLSMYSFELLNVEDHFQLGNIGLTVVPSLSVAGTGRWNDFHTTMKVIAPDGTESVHQAHVGTWHFNIRDVKAGIDCRWRIVISFPEADKAQIPVGSIVYVSEADGLRLQGQQG</sequence>
<reference evidence="2" key="1">
    <citation type="submission" date="2016-10" db="EMBL/GenBank/DDBJ databases">
        <authorList>
            <person name="Varghese N."/>
            <person name="Submissions S."/>
        </authorList>
    </citation>
    <scope>NUCLEOTIDE SEQUENCE [LARGE SCALE GENOMIC DNA]</scope>
    <source>
        <strain evidence="2">CGMCC 1.7061</strain>
    </source>
</reference>
<accession>A0A1I4P4U5</accession>
<keyword evidence="2" id="KW-1185">Reference proteome</keyword>
<organism evidence="1 2">
    <name type="scientific">Marinobacter zhejiangensis</name>
    <dbReference type="NCBI Taxonomy" id="488535"/>
    <lineage>
        <taxon>Bacteria</taxon>
        <taxon>Pseudomonadati</taxon>
        <taxon>Pseudomonadota</taxon>
        <taxon>Gammaproteobacteria</taxon>
        <taxon>Pseudomonadales</taxon>
        <taxon>Marinobacteraceae</taxon>
        <taxon>Marinobacter</taxon>
    </lineage>
</organism>
<dbReference type="EMBL" id="FOUE01000002">
    <property type="protein sequence ID" value="SFM22802.1"/>
    <property type="molecule type" value="Genomic_DNA"/>
</dbReference>
<gene>
    <name evidence="1" type="ORF">SAMN04487963_1809</name>
</gene>
<dbReference type="AlphaFoldDB" id="A0A1I4P4U5"/>
<dbReference type="Proteomes" id="UP000198519">
    <property type="component" value="Unassembled WGS sequence"/>
</dbReference>
<name>A0A1I4P4U5_9GAMM</name>
<protein>
    <submittedName>
        <fullName evidence="1">Uncharacterized protein</fullName>
    </submittedName>
</protein>
<evidence type="ECO:0000313" key="2">
    <source>
        <dbReference type="Proteomes" id="UP000198519"/>
    </source>
</evidence>